<dbReference type="AlphaFoldDB" id="A0A0W0WXQ7"/>
<dbReference type="InterPro" id="IPR036766">
    <property type="entry name" value="Fe_traffick_prot_YggX_sf"/>
</dbReference>
<dbReference type="GO" id="GO:0005829">
    <property type="term" value="C:cytosol"/>
    <property type="evidence" value="ECO:0007669"/>
    <property type="project" value="TreeGrafter"/>
</dbReference>
<dbReference type="FunFam" id="1.10.3880.10:FF:000001">
    <property type="entry name" value="Probable Fe(2+)-trafficking protein"/>
    <property type="match status" value="1"/>
</dbReference>
<gene>
    <name evidence="6" type="primary">yggX</name>
    <name evidence="6" type="ORF">Loak_2249</name>
</gene>
<reference evidence="6 7" key="1">
    <citation type="submission" date="2015-11" db="EMBL/GenBank/DDBJ databases">
        <title>Genomic analysis of 38 Legionella species identifies large and diverse effector repertoires.</title>
        <authorList>
            <person name="Burstein D."/>
            <person name="Amaro F."/>
            <person name="Zusman T."/>
            <person name="Lifshitz Z."/>
            <person name="Cohen O."/>
            <person name="Gilbert J.A."/>
            <person name="Pupko T."/>
            <person name="Shuman H.A."/>
            <person name="Segal G."/>
        </authorList>
    </citation>
    <scope>NUCLEOTIDE SEQUENCE [LARGE SCALE GENOMIC DNA]</scope>
    <source>
        <strain evidence="6 7">Oak Ridge-10</strain>
    </source>
</reference>
<evidence type="ECO:0000256" key="3">
    <source>
        <dbReference type="ARBA" id="ARBA00061679"/>
    </source>
</evidence>
<organism evidence="6 7">
    <name type="scientific">Legionella oakridgensis</name>
    <dbReference type="NCBI Taxonomy" id="29423"/>
    <lineage>
        <taxon>Bacteria</taxon>
        <taxon>Pseudomonadati</taxon>
        <taxon>Pseudomonadota</taxon>
        <taxon>Gammaproteobacteria</taxon>
        <taxon>Legionellales</taxon>
        <taxon>Legionellaceae</taxon>
        <taxon>Legionella</taxon>
    </lineage>
</organism>
<keyword evidence="1 5" id="KW-0408">Iron</keyword>
<dbReference type="EMBL" id="LNYP01000031">
    <property type="protein sequence ID" value="KTD37113.1"/>
    <property type="molecule type" value="Genomic_DNA"/>
</dbReference>
<evidence type="ECO:0000256" key="5">
    <source>
        <dbReference type="HAMAP-Rule" id="MF_00686"/>
    </source>
</evidence>
<dbReference type="PATRIC" id="fig|29423.5.peg.2361"/>
<dbReference type="PIRSF" id="PIRSF029827">
    <property type="entry name" value="Fe_traffic_YggX"/>
    <property type="match status" value="1"/>
</dbReference>
<dbReference type="GO" id="GO:0005506">
    <property type="term" value="F:iron ion binding"/>
    <property type="evidence" value="ECO:0007669"/>
    <property type="project" value="UniProtKB-UniRule"/>
</dbReference>
<evidence type="ECO:0000256" key="4">
    <source>
        <dbReference type="ARBA" id="ARBA00070403"/>
    </source>
</evidence>
<dbReference type="PANTHER" id="PTHR36965">
    <property type="entry name" value="FE(2+)-TRAFFICKING PROTEIN-RELATED"/>
    <property type="match status" value="1"/>
</dbReference>
<evidence type="ECO:0000313" key="6">
    <source>
        <dbReference type="EMBL" id="KTD37113.1"/>
    </source>
</evidence>
<dbReference type="Proteomes" id="UP000054858">
    <property type="component" value="Unassembled WGS sequence"/>
</dbReference>
<evidence type="ECO:0000313" key="7">
    <source>
        <dbReference type="Proteomes" id="UP000054858"/>
    </source>
</evidence>
<comment type="similarity">
    <text evidence="3 5">Belongs to the Fe(2+)-trafficking protein family.</text>
</comment>
<dbReference type="HAMAP" id="MF_00686">
    <property type="entry name" value="Fe_traffic_YggX"/>
    <property type="match status" value="1"/>
</dbReference>
<protein>
    <recommendedName>
        <fullName evidence="4 5">Probable Fe(2+)-trafficking protein</fullName>
    </recommendedName>
</protein>
<comment type="caution">
    <text evidence="6">The sequence shown here is derived from an EMBL/GenBank/DDBJ whole genome shotgun (WGS) entry which is preliminary data.</text>
</comment>
<proteinExistence type="inferred from homology"/>
<dbReference type="Pfam" id="PF04362">
    <property type="entry name" value="Iron_traffic"/>
    <property type="match status" value="1"/>
</dbReference>
<dbReference type="SUPFAM" id="SSF111148">
    <property type="entry name" value="YggX-like"/>
    <property type="match status" value="1"/>
</dbReference>
<dbReference type="InterPro" id="IPR007457">
    <property type="entry name" value="Fe_traffick_prot_YggX"/>
</dbReference>
<evidence type="ECO:0000256" key="1">
    <source>
        <dbReference type="ARBA" id="ARBA00023004"/>
    </source>
</evidence>
<evidence type="ECO:0000256" key="2">
    <source>
        <dbReference type="ARBA" id="ARBA00053793"/>
    </source>
</evidence>
<dbReference type="RefSeq" id="WP_025386019.1">
    <property type="nucleotide sequence ID" value="NZ_LCUA01000033.1"/>
</dbReference>
<dbReference type="PANTHER" id="PTHR36965:SF1">
    <property type="entry name" value="FE(2+)-TRAFFICKING PROTEIN-RELATED"/>
    <property type="match status" value="1"/>
</dbReference>
<name>A0A0W0WXQ7_9GAMM</name>
<dbReference type="Gene3D" id="1.10.3880.10">
    <property type="entry name" value="Fe(II) trafficking protein YggX"/>
    <property type="match status" value="1"/>
</dbReference>
<sequence>MSRMVFCIKLNQEAEGMSAPPFPGPLGEKIFAQVSKQAWKMWLDHQTMLINEYRLNLFDPKAREFLQTEMNNYFFGEGSKKPAGFSPEQ</sequence>
<accession>A0A0W0WXQ7</accession>
<dbReference type="NCBIfam" id="NF003817">
    <property type="entry name" value="PRK05408.1"/>
    <property type="match status" value="1"/>
</dbReference>
<comment type="function">
    <text evidence="2">Could be a mediator in iron transactions between iron acquisition and iron-requiring processes, such as synthesis and/or repair of Fe-S clusters in biosynthetic enzymes. Necessary to maintain high levels of aconitase under oxidative stress.</text>
</comment>
<dbReference type="GO" id="GO:0034599">
    <property type="term" value="P:cellular response to oxidative stress"/>
    <property type="evidence" value="ECO:0007669"/>
    <property type="project" value="TreeGrafter"/>
</dbReference>